<dbReference type="Gene3D" id="3.10.180.10">
    <property type="entry name" value="2,3-Dihydroxybiphenyl 1,2-Dioxygenase, domain 1"/>
    <property type="match status" value="2"/>
</dbReference>
<protein>
    <recommendedName>
        <fullName evidence="3">VOC domain-containing protein</fullName>
    </recommendedName>
</protein>
<gene>
    <name evidence="4" type="primary">PLEST000287</name>
    <name evidence="4" type="ORF">PLESTB_000356000</name>
</gene>
<name>A0A9W6BDS2_9CHLO</name>
<dbReference type="Proteomes" id="UP001165080">
    <property type="component" value="Unassembled WGS sequence"/>
</dbReference>
<evidence type="ECO:0000313" key="5">
    <source>
        <dbReference type="Proteomes" id="UP001165080"/>
    </source>
</evidence>
<dbReference type="PANTHER" id="PTHR46466">
    <property type="entry name" value="GLYOXALASE DOMAIN-CONTAINING PROTEIN 4"/>
    <property type="match status" value="1"/>
</dbReference>
<dbReference type="AlphaFoldDB" id="A0A9W6BDS2"/>
<dbReference type="InterPro" id="IPR043194">
    <property type="entry name" value="GLOD4_C"/>
</dbReference>
<dbReference type="InterPro" id="IPR043193">
    <property type="entry name" value="GLOD4"/>
</dbReference>
<dbReference type="InterPro" id="IPR037523">
    <property type="entry name" value="VOC_core"/>
</dbReference>
<keyword evidence="5" id="KW-1185">Reference proteome</keyword>
<evidence type="ECO:0000256" key="1">
    <source>
        <dbReference type="ARBA" id="ARBA00010363"/>
    </source>
</evidence>
<comment type="caution">
    <text evidence="4">The sequence shown here is derived from an EMBL/GenBank/DDBJ whole genome shotgun (WGS) entry which is preliminary data.</text>
</comment>
<dbReference type="CDD" id="cd16357">
    <property type="entry name" value="GLOD4_C"/>
    <property type="match status" value="1"/>
</dbReference>
<organism evidence="4 5">
    <name type="scientific">Pleodorina starrii</name>
    <dbReference type="NCBI Taxonomy" id="330485"/>
    <lineage>
        <taxon>Eukaryota</taxon>
        <taxon>Viridiplantae</taxon>
        <taxon>Chlorophyta</taxon>
        <taxon>core chlorophytes</taxon>
        <taxon>Chlorophyceae</taxon>
        <taxon>CS clade</taxon>
        <taxon>Chlamydomonadales</taxon>
        <taxon>Volvocaceae</taxon>
        <taxon>Pleodorina</taxon>
    </lineage>
</organism>
<dbReference type="SUPFAM" id="SSF54593">
    <property type="entry name" value="Glyoxalase/Bleomycin resistance protein/Dihydroxybiphenyl dioxygenase"/>
    <property type="match status" value="2"/>
</dbReference>
<dbReference type="EMBL" id="BRXU01000003">
    <property type="protein sequence ID" value="GLC50224.1"/>
    <property type="molecule type" value="Genomic_DNA"/>
</dbReference>
<reference evidence="4 5" key="1">
    <citation type="journal article" date="2023" name="Commun. Biol.">
        <title>Reorganization of the ancestral sex-determining regions during the evolution of trioecy in Pleodorina starrii.</title>
        <authorList>
            <person name="Takahashi K."/>
            <person name="Suzuki S."/>
            <person name="Kawai-Toyooka H."/>
            <person name="Yamamoto K."/>
            <person name="Hamaji T."/>
            <person name="Ootsuki R."/>
            <person name="Yamaguchi H."/>
            <person name="Kawachi M."/>
            <person name="Higashiyama T."/>
            <person name="Nozaki H."/>
        </authorList>
    </citation>
    <scope>NUCLEOTIDE SEQUENCE [LARGE SCALE GENOMIC DNA]</scope>
    <source>
        <strain evidence="4 5">NIES-4479</strain>
    </source>
</reference>
<dbReference type="Pfam" id="PF21701">
    <property type="entry name" value="GLOD4_C"/>
    <property type="match status" value="1"/>
</dbReference>
<evidence type="ECO:0000313" key="4">
    <source>
        <dbReference type="EMBL" id="GLC50224.1"/>
    </source>
</evidence>
<dbReference type="PROSITE" id="PS51819">
    <property type="entry name" value="VOC"/>
    <property type="match status" value="2"/>
</dbReference>
<evidence type="ECO:0000256" key="2">
    <source>
        <dbReference type="ARBA" id="ARBA00022737"/>
    </source>
</evidence>
<feature type="domain" description="VOC" evidence="3">
    <location>
        <begin position="212"/>
        <end position="334"/>
    </location>
</feature>
<sequence>MFSSISRAHMLGLRQTVAHRLVTRRKYSVTRIQALARPAMGPSPCRNLHWVFKVGDRTATIRFYEDALLMEPLRHEEFTEGCAAACNGPYDGMWSKTMIGYGPEDDNFVLELTYNYGVKSYQLGNDFLGITIRSKRVYDNLVSKGLGTAVAFADAAAAEEDKGDSPAAPAPAPACLAVTAPDGYRFWVLNEEPPSSAPSSSAPTGSWSRSCPVTELRLHVTDLERSLAFWSGFLGFQSRRLGAPGEALLSCGPGQCQLRLVQLPEGQPLERGTAFGRVAFACPGEQLQQLEADVRAAGYTVHTPYVSLDTPGKATVQVVILQDPDGHEICFVGDAGFRDLSVRDPAAPQLLAEALDKDKSAEWFKQRAEREARMQAMGV</sequence>
<evidence type="ECO:0000259" key="3">
    <source>
        <dbReference type="PROSITE" id="PS51819"/>
    </source>
</evidence>
<accession>A0A9W6BDS2</accession>
<dbReference type="InterPro" id="IPR029068">
    <property type="entry name" value="Glyas_Bleomycin-R_OHBP_Dase"/>
</dbReference>
<keyword evidence="2" id="KW-0677">Repeat</keyword>
<dbReference type="PANTHER" id="PTHR46466:SF1">
    <property type="entry name" value="GLYOXALASE DOMAIN-CONTAINING PROTEIN 4"/>
    <property type="match status" value="1"/>
</dbReference>
<feature type="domain" description="VOC" evidence="3">
    <location>
        <begin position="46"/>
        <end position="191"/>
    </location>
</feature>
<proteinExistence type="inferred from homology"/>
<comment type="similarity">
    <text evidence="1">Belongs to the glyoxalase I family.</text>
</comment>